<feature type="chain" id="PRO_5015483683" description="DUF1194 domain-containing protein" evidence="1">
    <location>
        <begin position="28"/>
        <end position="242"/>
    </location>
</feature>
<accession>A0A2U2CBH8</accession>
<organism evidence="2 3">
    <name type="scientific">Pararhodobacter marinus</name>
    <dbReference type="NCBI Taxonomy" id="2184063"/>
    <lineage>
        <taxon>Bacteria</taxon>
        <taxon>Pseudomonadati</taxon>
        <taxon>Pseudomonadota</taxon>
        <taxon>Alphaproteobacteria</taxon>
        <taxon>Rhodobacterales</taxon>
        <taxon>Paracoccaceae</taxon>
        <taxon>Pararhodobacter</taxon>
    </lineage>
</organism>
<name>A0A2U2CBH8_9RHOB</name>
<proteinExistence type="predicted"/>
<dbReference type="InterPro" id="IPR010607">
    <property type="entry name" value="DUF1194"/>
</dbReference>
<evidence type="ECO:0000256" key="1">
    <source>
        <dbReference type="SAM" id="SignalP"/>
    </source>
</evidence>
<protein>
    <recommendedName>
        <fullName evidence="4">DUF1194 domain-containing protein</fullName>
    </recommendedName>
</protein>
<dbReference type="AlphaFoldDB" id="A0A2U2CBH8"/>
<gene>
    <name evidence="2" type="ORF">C4N9_10500</name>
</gene>
<evidence type="ECO:0008006" key="4">
    <source>
        <dbReference type="Google" id="ProtNLM"/>
    </source>
</evidence>
<dbReference type="OrthoDB" id="9792179at2"/>
<dbReference type="Proteomes" id="UP000244940">
    <property type="component" value="Unassembled WGS sequence"/>
</dbReference>
<keyword evidence="3" id="KW-1185">Reference proteome</keyword>
<sequence>MKGRARAGGLRARLFALSLALGAGASAAGAQECRLALVLGFDVSASVDAREYRLMMGGTAAALRDPAVRAALFAGVPVALAAYVWAGRREQAVVADWVVIERDTQLAEFADRLEGYARPTGDPLGRWGGRTGVGAALAAGSRLLARAPVCDRQAIDLAGDGENNDGPDSLLLNGITVNALAVAGNMPLDEFGALDGVRLYYARRVIQGPGAFVIEAQGFGDFARAMRVKLLREVSPPLLGAL</sequence>
<dbReference type="Pfam" id="PF06707">
    <property type="entry name" value="DUF1194"/>
    <property type="match status" value="1"/>
</dbReference>
<dbReference type="EMBL" id="QEYD01000005">
    <property type="protein sequence ID" value="PWE29223.1"/>
    <property type="molecule type" value="Genomic_DNA"/>
</dbReference>
<comment type="caution">
    <text evidence="2">The sequence shown here is derived from an EMBL/GenBank/DDBJ whole genome shotgun (WGS) entry which is preliminary data.</text>
</comment>
<dbReference type="InterPro" id="IPR036465">
    <property type="entry name" value="vWFA_dom_sf"/>
</dbReference>
<evidence type="ECO:0000313" key="3">
    <source>
        <dbReference type="Proteomes" id="UP000244940"/>
    </source>
</evidence>
<feature type="signal peptide" evidence="1">
    <location>
        <begin position="1"/>
        <end position="27"/>
    </location>
</feature>
<evidence type="ECO:0000313" key="2">
    <source>
        <dbReference type="EMBL" id="PWE29223.1"/>
    </source>
</evidence>
<keyword evidence="1" id="KW-0732">Signal</keyword>
<reference evidence="2 3" key="1">
    <citation type="submission" date="2018-05" db="EMBL/GenBank/DDBJ databases">
        <title>Pararhodobacter marina sp. nov., isolated from deep-sea water of the Indian Ocean.</title>
        <authorList>
            <person name="Lai Q.Sr."/>
            <person name="Liu X."/>
            <person name="Shao Z."/>
        </authorList>
    </citation>
    <scope>NUCLEOTIDE SEQUENCE [LARGE SCALE GENOMIC DNA]</scope>
    <source>
        <strain evidence="2 3">CIC4N-9</strain>
    </source>
</reference>
<dbReference type="SUPFAM" id="SSF53300">
    <property type="entry name" value="vWA-like"/>
    <property type="match status" value="1"/>
</dbReference>